<accession>A0AAD3CWT2</accession>
<dbReference type="EMBL" id="BLLK01000047">
    <property type="protein sequence ID" value="GFH53482.1"/>
    <property type="molecule type" value="Genomic_DNA"/>
</dbReference>
<dbReference type="Pfam" id="PF05721">
    <property type="entry name" value="PhyH"/>
    <property type="match status" value="1"/>
</dbReference>
<sequence>MKEYPSFPELQVDENGYMKSFSVDEPVEYKEFFDKYGFVVIRDVVTDEECSISHDEIWESLRAQDYGIDRNEPKTWSEEHWPKSICRRGGFMGKFPYWKRMNNLKKTFVAVQPQAWKNRENVKIYNALSIVLETKRLWGSIDRYGIMRPTQKELDIDEDWSTKEQWLHWDLSPFHFGTSAAGYAPKQDIDVEALRKDYGGLRIQAMINLVDCPITTGGFHCVPGFHHHFFEWRDENINDYGSREEIKRRNFIEVPDDDEMRNHIVRVPMPKRSLLIWNSMLPHGNFPNTSAKEFRMVQYIKMIPVDDAREFEPAIRATDFEKSQWFPKNYELTQLGKRLYGVEEWPEENLDEK</sequence>
<name>A0AAD3CWT2_9STRA</name>
<reference evidence="1 2" key="1">
    <citation type="journal article" date="2021" name="Sci. Rep.">
        <title>The genome of the diatom Chaetoceros tenuissimus carries an ancient integrated fragment of an extant virus.</title>
        <authorList>
            <person name="Hongo Y."/>
            <person name="Kimura K."/>
            <person name="Takaki Y."/>
            <person name="Yoshida Y."/>
            <person name="Baba S."/>
            <person name="Kobayashi G."/>
            <person name="Nagasaki K."/>
            <person name="Hano T."/>
            <person name="Tomaru Y."/>
        </authorList>
    </citation>
    <scope>NUCLEOTIDE SEQUENCE [LARGE SCALE GENOMIC DNA]</scope>
    <source>
        <strain evidence="1 2">NIES-3715</strain>
    </source>
</reference>
<evidence type="ECO:0000313" key="1">
    <source>
        <dbReference type="EMBL" id="GFH53482.1"/>
    </source>
</evidence>
<dbReference type="PANTHER" id="PTHR31630">
    <property type="entry name" value="PHYTANOYL-COA DIOXYGENASE-RELATED-RELATED"/>
    <property type="match status" value="1"/>
</dbReference>
<evidence type="ECO:0000313" key="2">
    <source>
        <dbReference type="Proteomes" id="UP001054902"/>
    </source>
</evidence>
<gene>
    <name evidence="1" type="ORF">CTEN210_09958</name>
</gene>
<comment type="caution">
    <text evidence="1">The sequence shown here is derived from an EMBL/GenBank/DDBJ whole genome shotgun (WGS) entry which is preliminary data.</text>
</comment>
<keyword evidence="2" id="KW-1185">Reference proteome</keyword>
<dbReference type="PANTHER" id="PTHR31630:SF6">
    <property type="entry name" value="PHYTANOYL-COA DIOXYGENASE-RELATED"/>
    <property type="match status" value="1"/>
</dbReference>
<dbReference type="SUPFAM" id="SSF51197">
    <property type="entry name" value="Clavaminate synthase-like"/>
    <property type="match status" value="1"/>
</dbReference>
<evidence type="ECO:0008006" key="3">
    <source>
        <dbReference type="Google" id="ProtNLM"/>
    </source>
</evidence>
<protein>
    <recommendedName>
        <fullName evidence="3">Phytanoyl-CoA dioxygenase</fullName>
    </recommendedName>
</protein>
<dbReference type="AlphaFoldDB" id="A0AAD3CWT2"/>
<organism evidence="1 2">
    <name type="scientific">Chaetoceros tenuissimus</name>
    <dbReference type="NCBI Taxonomy" id="426638"/>
    <lineage>
        <taxon>Eukaryota</taxon>
        <taxon>Sar</taxon>
        <taxon>Stramenopiles</taxon>
        <taxon>Ochrophyta</taxon>
        <taxon>Bacillariophyta</taxon>
        <taxon>Coscinodiscophyceae</taxon>
        <taxon>Chaetocerotophycidae</taxon>
        <taxon>Chaetocerotales</taxon>
        <taxon>Chaetocerotaceae</taxon>
        <taxon>Chaetoceros</taxon>
    </lineage>
</organism>
<proteinExistence type="predicted"/>
<dbReference type="Proteomes" id="UP001054902">
    <property type="component" value="Unassembled WGS sequence"/>
</dbReference>
<dbReference type="InterPro" id="IPR008775">
    <property type="entry name" value="Phytyl_CoA_dOase-like"/>
</dbReference>
<dbReference type="Gene3D" id="2.60.120.620">
    <property type="entry name" value="q2cbj1_9rhob like domain"/>
    <property type="match status" value="1"/>
</dbReference>